<organism evidence="5 6">
    <name type="scientific">Golovinomyces cichoracearum</name>
    <dbReference type="NCBI Taxonomy" id="62708"/>
    <lineage>
        <taxon>Eukaryota</taxon>
        <taxon>Fungi</taxon>
        <taxon>Dikarya</taxon>
        <taxon>Ascomycota</taxon>
        <taxon>Pezizomycotina</taxon>
        <taxon>Leotiomycetes</taxon>
        <taxon>Erysiphales</taxon>
        <taxon>Erysiphaceae</taxon>
        <taxon>Golovinomyces</taxon>
    </lineage>
</organism>
<dbReference type="AlphaFoldDB" id="A0A420H7W2"/>
<reference evidence="5 6" key="1">
    <citation type="journal article" date="2018" name="BMC Genomics">
        <title>Comparative genome analyses reveal sequence features reflecting distinct modes of host-adaptation between dicot and monocot powdery mildew.</title>
        <authorList>
            <person name="Wu Y."/>
            <person name="Ma X."/>
            <person name="Pan Z."/>
            <person name="Kale S.D."/>
            <person name="Song Y."/>
            <person name="King H."/>
            <person name="Zhang Q."/>
            <person name="Presley C."/>
            <person name="Deng X."/>
            <person name="Wei C.I."/>
            <person name="Xiao S."/>
        </authorList>
    </citation>
    <scope>NUCLEOTIDE SEQUENCE [LARGE SCALE GENOMIC DNA]</scope>
    <source>
        <strain evidence="5">UCSC1</strain>
    </source>
</reference>
<dbReference type="GO" id="GO:0005737">
    <property type="term" value="C:cytoplasm"/>
    <property type="evidence" value="ECO:0007669"/>
    <property type="project" value="UniProtKB-SubCell"/>
</dbReference>
<dbReference type="GO" id="GO:0000338">
    <property type="term" value="P:protein deneddylation"/>
    <property type="evidence" value="ECO:0007669"/>
    <property type="project" value="InterPro"/>
</dbReference>
<comment type="function">
    <text evidence="2">Component of the COP9 signalosome complex (CSN), a complex involved in various cellular and developmental processes.</text>
</comment>
<name>A0A420H7W2_9PEZI</name>
<dbReference type="PROSITE" id="PS50249">
    <property type="entry name" value="MPN"/>
    <property type="match status" value="1"/>
</dbReference>
<dbReference type="GO" id="GO:0008237">
    <property type="term" value="F:metallopeptidase activity"/>
    <property type="evidence" value="ECO:0007669"/>
    <property type="project" value="InterPro"/>
</dbReference>
<dbReference type="EMBL" id="MCBR01022044">
    <property type="protein sequence ID" value="RKF53522.1"/>
    <property type="molecule type" value="Genomic_DNA"/>
</dbReference>
<evidence type="ECO:0000259" key="4">
    <source>
        <dbReference type="PROSITE" id="PS50249"/>
    </source>
</evidence>
<dbReference type="OrthoDB" id="1378at2759"/>
<feature type="domain" description="MPN" evidence="4">
    <location>
        <begin position="20"/>
        <end position="162"/>
    </location>
</feature>
<comment type="caution">
    <text evidence="5">The sequence shown here is derived from an EMBL/GenBank/DDBJ whole genome shotgun (WGS) entry which is preliminary data.</text>
</comment>
<protein>
    <recommendedName>
        <fullName evidence="2">COP9 signalosome complex subunit 6</fullName>
    </recommendedName>
</protein>
<keyword evidence="2" id="KW-0736">Signalosome</keyword>
<feature type="region of interest" description="Disordered" evidence="3">
    <location>
        <begin position="212"/>
        <end position="248"/>
    </location>
</feature>
<evidence type="ECO:0000256" key="2">
    <source>
        <dbReference type="RuleBase" id="RU367006"/>
    </source>
</evidence>
<comment type="similarity">
    <text evidence="1 2">Belongs to the peptidase M67A family. CSN6 subfamily.</text>
</comment>
<dbReference type="PANTHER" id="PTHR10540">
    <property type="entry name" value="EUKARYOTIC TRANSLATION INITIATION FACTOR 3 SUBUNIT F-RELATED"/>
    <property type="match status" value="1"/>
</dbReference>
<dbReference type="Pfam" id="PF01398">
    <property type="entry name" value="JAB"/>
    <property type="match status" value="1"/>
</dbReference>
<keyword evidence="2" id="KW-0539">Nucleus</keyword>
<dbReference type="CDD" id="cd08063">
    <property type="entry name" value="MPN_CSN6"/>
    <property type="match status" value="1"/>
</dbReference>
<feature type="compositionally biased region" description="Basic and acidic residues" evidence="3">
    <location>
        <begin position="172"/>
        <end position="181"/>
    </location>
</feature>
<dbReference type="GO" id="GO:0008180">
    <property type="term" value="C:COP9 signalosome"/>
    <property type="evidence" value="ECO:0007669"/>
    <property type="project" value="UniProtKB-UniRule"/>
</dbReference>
<dbReference type="Gene3D" id="3.40.140.10">
    <property type="entry name" value="Cytidine Deaminase, domain 2"/>
    <property type="match status" value="1"/>
</dbReference>
<dbReference type="Pfam" id="PF13012">
    <property type="entry name" value="MitMem_reg"/>
    <property type="match status" value="1"/>
</dbReference>
<dbReference type="PANTHER" id="PTHR10540:SF8">
    <property type="entry name" value="COP9 SIGNALOSOME COMPLEX SUBUNIT 6"/>
    <property type="match status" value="1"/>
</dbReference>
<gene>
    <name evidence="5" type="ORF">GcC1_220003</name>
</gene>
<evidence type="ECO:0000313" key="6">
    <source>
        <dbReference type="Proteomes" id="UP000285405"/>
    </source>
</evidence>
<evidence type="ECO:0000256" key="1">
    <source>
        <dbReference type="ARBA" id="ARBA00010893"/>
    </source>
</evidence>
<keyword evidence="2" id="KW-0963">Cytoplasm</keyword>
<sequence length="402" mass="44787">MASMNPLISNQESSKSNLQVALHPLVLLSISDYITRHTLRNLPGPIVGALLGQQNGREISIEHAFECLMIKIDGEFSLNQSWFEERHEQMRDVHKEPQLEIIGWYTIMPSTGPQEIHLPIQRQILELYSDSALLLGFHSDAIVKDLPSGKLPLTIYESYFETDDNPSAGGEENEKEKDESQLPLRFKEVSFTIETGEAEMISIDFVARGGGNATATDSPEINFETNSKGKGSEQDNLNGTTSDSKAEKLGEEERILLREEEELIAYLTTKVNAIKMLQARIDLIASFLKKVHLSQDTIELNDKENSSSHHIILRSIQALLSRLALLVPVDSGAYEQELTSQQNDVNLVSLLSSITESTKEMRDVGMKHGIIENSKMMKKKSSNQRVGPSYKGLLNAGNLLPS</sequence>
<feature type="compositionally biased region" description="Polar residues" evidence="3">
    <location>
        <begin position="213"/>
        <end position="243"/>
    </location>
</feature>
<evidence type="ECO:0000313" key="5">
    <source>
        <dbReference type="EMBL" id="RKF53522.1"/>
    </source>
</evidence>
<accession>A0A420H7W2</accession>
<dbReference type="InterPro" id="IPR000555">
    <property type="entry name" value="JAMM/MPN+_dom"/>
</dbReference>
<dbReference type="Proteomes" id="UP000285405">
    <property type="component" value="Unassembled WGS sequence"/>
</dbReference>
<evidence type="ECO:0000256" key="3">
    <source>
        <dbReference type="SAM" id="MobiDB-lite"/>
    </source>
</evidence>
<comment type="subcellular location">
    <subcellularLocation>
        <location evidence="2">Cytoplasm</location>
    </subcellularLocation>
    <subcellularLocation>
        <location evidence="2">Nucleus</location>
    </subcellularLocation>
</comment>
<dbReference type="InterPro" id="IPR024969">
    <property type="entry name" value="EIF3F/CSN6-like_C"/>
</dbReference>
<dbReference type="InterPro" id="IPR033859">
    <property type="entry name" value="MPN_CSN6"/>
</dbReference>
<feature type="region of interest" description="Disordered" evidence="3">
    <location>
        <begin position="162"/>
        <end position="181"/>
    </location>
</feature>
<dbReference type="InterPro" id="IPR037518">
    <property type="entry name" value="MPN"/>
</dbReference>
<proteinExistence type="inferred from homology"/>